<comment type="similarity">
    <text evidence="1">Belongs to the LOR family.</text>
</comment>
<evidence type="ECO:0000313" key="3">
    <source>
        <dbReference type="EMBL" id="RAK42966.1"/>
    </source>
</evidence>
<dbReference type="SUPFAM" id="SSF54518">
    <property type="entry name" value="Tubby C-terminal domain-like"/>
    <property type="match status" value="1"/>
</dbReference>
<dbReference type="RefSeq" id="WP_111647299.1">
    <property type="nucleotide sequence ID" value="NZ_JACHWI010000001.1"/>
</dbReference>
<feature type="compositionally biased region" description="Basic and acidic residues" evidence="2">
    <location>
        <begin position="1"/>
        <end position="17"/>
    </location>
</feature>
<dbReference type="Pfam" id="PF04525">
    <property type="entry name" value="LOR"/>
    <property type="match status" value="1"/>
</dbReference>
<comment type="caution">
    <text evidence="3">The sequence shown here is derived from an EMBL/GenBank/DDBJ whole genome shotgun (WGS) entry which is preliminary data.</text>
</comment>
<reference evidence="3 4" key="1">
    <citation type="submission" date="2018-06" db="EMBL/GenBank/DDBJ databases">
        <title>Genomic Encyclopedia of Type Strains, Phase III (KMG-III): the genomes of soil and plant-associated and newly described type strains.</title>
        <authorList>
            <person name="Whitman W."/>
        </authorList>
    </citation>
    <scope>NUCLEOTIDE SEQUENCE [LARGE SCALE GENOMIC DNA]</scope>
    <source>
        <strain evidence="3 4">CGMCC 4.7090</strain>
    </source>
</reference>
<evidence type="ECO:0000256" key="1">
    <source>
        <dbReference type="ARBA" id="ARBA00005437"/>
    </source>
</evidence>
<organism evidence="3 4">
    <name type="scientific">Actinoplanes lutulentus</name>
    <dbReference type="NCBI Taxonomy" id="1287878"/>
    <lineage>
        <taxon>Bacteria</taxon>
        <taxon>Bacillati</taxon>
        <taxon>Actinomycetota</taxon>
        <taxon>Actinomycetes</taxon>
        <taxon>Micromonosporales</taxon>
        <taxon>Micromonosporaceae</taxon>
        <taxon>Actinoplanes</taxon>
    </lineage>
</organism>
<accession>A0A327ZLP8</accession>
<dbReference type="InterPro" id="IPR007612">
    <property type="entry name" value="LOR"/>
</dbReference>
<feature type="region of interest" description="Disordered" evidence="2">
    <location>
        <begin position="1"/>
        <end position="21"/>
    </location>
</feature>
<dbReference type="Proteomes" id="UP000249341">
    <property type="component" value="Unassembled WGS sequence"/>
</dbReference>
<gene>
    <name evidence="3" type="ORF">B0I29_10196</name>
</gene>
<evidence type="ECO:0000313" key="4">
    <source>
        <dbReference type="Proteomes" id="UP000249341"/>
    </source>
</evidence>
<name>A0A327ZLP8_9ACTN</name>
<dbReference type="Gene3D" id="2.40.160.200">
    <property type="entry name" value="LURP1-related"/>
    <property type="match status" value="1"/>
</dbReference>
<dbReference type="EMBL" id="QLMJ01000001">
    <property type="protein sequence ID" value="RAK42966.1"/>
    <property type="molecule type" value="Genomic_DNA"/>
</dbReference>
<sequence length="183" mass="21263">MAFGDRRARRHEEHETFGHGGTARRFQLREKMISIGDDFWIEDESGERVFRVDGKALRLRKTFHLEDMQGRHLCTIQKRIMHIRDTMAIEGPDGDRMALVHKALISPLRERWKIDVEGGPDLEAQGNIVDHEYEIEADDRKVAQVSKRWFRLRDTYGIEMAPDQNPAMLLAVAVAIDEMTHDD</sequence>
<dbReference type="InterPro" id="IPR038595">
    <property type="entry name" value="LOR_sf"/>
</dbReference>
<dbReference type="InterPro" id="IPR025659">
    <property type="entry name" value="Tubby-like_C"/>
</dbReference>
<protein>
    <submittedName>
        <fullName evidence="3">Uncharacterized protein YxjI</fullName>
    </submittedName>
</protein>
<keyword evidence="4" id="KW-1185">Reference proteome</keyword>
<proteinExistence type="inferred from homology"/>
<evidence type="ECO:0000256" key="2">
    <source>
        <dbReference type="SAM" id="MobiDB-lite"/>
    </source>
</evidence>
<dbReference type="AlphaFoldDB" id="A0A327ZLP8"/>
<dbReference type="OrthoDB" id="4863874at2"/>